<comment type="catalytic activity">
    <reaction evidence="4">
        <text>N-terminal N-formyl-L-methionyl-[peptide] + H2O = N-terminal L-methionyl-[peptide] + formate</text>
        <dbReference type="Rhea" id="RHEA:24420"/>
        <dbReference type="Rhea" id="RHEA-COMP:10639"/>
        <dbReference type="Rhea" id="RHEA-COMP:10640"/>
        <dbReference type="ChEBI" id="CHEBI:15377"/>
        <dbReference type="ChEBI" id="CHEBI:15740"/>
        <dbReference type="ChEBI" id="CHEBI:49298"/>
        <dbReference type="ChEBI" id="CHEBI:64731"/>
        <dbReference type="EC" id="3.5.1.88"/>
    </reaction>
</comment>
<keyword evidence="3 4" id="KW-0378">Hydrolase</keyword>
<evidence type="ECO:0000313" key="5">
    <source>
        <dbReference type="EMBL" id="QDA61606.1"/>
    </source>
</evidence>
<keyword evidence="6" id="KW-1185">Reference proteome</keyword>
<dbReference type="EMBL" id="CP040896">
    <property type="protein sequence ID" value="QDA61606.1"/>
    <property type="molecule type" value="Genomic_DNA"/>
</dbReference>
<dbReference type="PANTHER" id="PTHR10458:SF22">
    <property type="entry name" value="PEPTIDE DEFORMYLASE"/>
    <property type="match status" value="1"/>
</dbReference>
<keyword evidence="2 4" id="KW-0479">Metal-binding</keyword>
<dbReference type="CDD" id="cd00487">
    <property type="entry name" value="Pep_deformylase"/>
    <property type="match status" value="1"/>
</dbReference>
<keyword evidence="4" id="KW-0648">Protein biosynthesis</keyword>
<dbReference type="Proteomes" id="UP000305398">
    <property type="component" value="Chromosome"/>
</dbReference>
<dbReference type="KEGG" id="hyj:FHG12_16545"/>
<keyword evidence="4" id="KW-0408">Iron</keyword>
<protein>
    <recommendedName>
        <fullName evidence="4">Peptide deformylase</fullName>
        <shortName evidence="4">PDF</shortName>
        <ecNumber evidence="4">3.5.1.88</ecNumber>
    </recommendedName>
    <alternativeName>
        <fullName evidence="4">Polypeptide deformylase</fullName>
    </alternativeName>
</protein>
<dbReference type="GO" id="GO:0042586">
    <property type="term" value="F:peptide deformylase activity"/>
    <property type="evidence" value="ECO:0007669"/>
    <property type="project" value="UniProtKB-UniRule"/>
</dbReference>
<comment type="similarity">
    <text evidence="1 4">Belongs to the polypeptide deformylase family.</text>
</comment>
<sequence>MKTLADLLLLGDPRLYETCAPVLEAELPLVAGWVADLHAVMEDIRATYRFGRGIAAPQLGIMKRLVYLNVDRPLVLINPELVEMSAATFELWDDCMSFPNLLVRVRRHQQVRVRYRDANWQPQTWQVEDASLAELLQHECDHLDGVLCTMRALDPQAFRWRPTPSGA</sequence>
<evidence type="ECO:0000256" key="4">
    <source>
        <dbReference type="HAMAP-Rule" id="MF_00163"/>
    </source>
</evidence>
<evidence type="ECO:0000256" key="1">
    <source>
        <dbReference type="ARBA" id="ARBA00010759"/>
    </source>
</evidence>
<feature type="binding site" evidence="4">
    <location>
        <position position="95"/>
    </location>
    <ligand>
        <name>Fe cation</name>
        <dbReference type="ChEBI" id="CHEBI:24875"/>
    </ligand>
</feature>
<dbReference type="SUPFAM" id="SSF56420">
    <property type="entry name" value="Peptide deformylase"/>
    <property type="match status" value="1"/>
</dbReference>
<proteinExistence type="inferred from homology"/>
<accession>A0A5B8A4H3</accession>
<dbReference type="InterPro" id="IPR036821">
    <property type="entry name" value="Peptide_deformylase_sf"/>
</dbReference>
<comment type="cofactor">
    <cofactor evidence="4">
        <name>Fe(2+)</name>
        <dbReference type="ChEBI" id="CHEBI:29033"/>
    </cofactor>
    <text evidence="4">Binds 1 Fe(2+) ion.</text>
</comment>
<comment type="function">
    <text evidence="4">Removes the formyl group from the N-terminal Met of newly synthesized proteins. Requires at least a dipeptide for an efficient rate of reaction. N-terminal L-methionine is a prerequisite for activity but the enzyme has broad specificity at other positions.</text>
</comment>
<dbReference type="PANTHER" id="PTHR10458">
    <property type="entry name" value="PEPTIDE DEFORMYLASE"/>
    <property type="match status" value="1"/>
</dbReference>
<dbReference type="HAMAP" id="MF_00163">
    <property type="entry name" value="Pep_deformylase"/>
    <property type="match status" value="1"/>
</dbReference>
<dbReference type="GO" id="GO:0046872">
    <property type="term" value="F:metal ion binding"/>
    <property type="evidence" value="ECO:0007669"/>
    <property type="project" value="UniProtKB-KW"/>
</dbReference>
<organism evidence="5 6">
    <name type="scientific">Hymenobacter jejuensis</name>
    <dbReference type="NCBI Taxonomy" id="2502781"/>
    <lineage>
        <taxon>Bacteria</taxon>
        <taxon>Pseudomonadati</taxon>
        <taxon>Bacteroidota</taxon>
        <taxon>Cytophagia</taxon>
        <taxon>Cytophagales</taxon>
        <taxon>Hymenobacteraceae</taxon>
        <taxon>Hymenobacter</taxon>
    </lineage>
</organism>
<dbReference type="RefSeq" id="WP_139516780.1">
    <property type="nucleotide sequence ID" value="NZ_CP040896.1"/>
</dbReference>
<dbReference type="GO" id="GO:0006412">
    <property type="term" value="P:translation"/>
    <property type="evidence" value="ECO:0007669"/>
    <property type="project" value="UniProtKB-UniRule"/>
</dbReference>
<feature type="binding site" evidence="4">
    <location>
        <position position="138"/>
    </location>
    <ligand>
        <name>Fe cation</name>
        <dbReference type="ChEBI" id="CHEBI:24875"/>
    </ligand>
</feature>
<evidence type="ECO:0000313" key="6">
    <source>
        <dbReference type="Proteomes" id="UP000305398"/>
    </source>
</evidence>
<feature type="binding site" evidence="4">
    <location>
        <position position="142"/>
    </location>
    <ligand>
        <name>Fe cation</name>
        <dbReference type="ChEBI" id="CHEBI:24875"/>
    </ligand>
</feature>
<dbReference type="EC" id="3.5.1.88" evidence="4"/>
<reference evidence="5 6" key="1">
    <citation type="submission" date="2019-06" db="EMBL/GenBank/DDBJ databases">
        <authorList>
            <person name="Srinivasan S."/>
        </authorList>
    </citation>
    <scope>NUCLEOTIDE SEQUENCE [LARGE SCALE GENOMIC DNA]</scope>
    <source>
        <strain evidence="5 6">17J68-5</strain>
    </source>
</reference>
<dbReference type="InterPro" id="IPR023635">
    <property type="entry name" value="Peptide_deformylase"/>
</dbReference>
<dbReference type="AlphaFoldDB" id="A0A5B8A4H3"/>
<evidence type="ECO:0000256" key="2">
    <source>
        <dbReference type="ARBA" id="ARBA00022723"/>
    </source>
</evidence>
<dbReference type="Pfam" id="PF01327">
    <property type="entry name" value="Pep_deformylase"/>
    <property type="match status" value="1"/>
</dbReference>
<feature type="active site" evidence="4">
    <location>
        <position position="139"/>
    </location>
</feature>
<evidence type="ECO:0000256" key="3">
    <source>
        <dbReference type="ARBA" id="ARBA00022801"/>
    </source>
</evidence>
<dbReference type="PIRSF" id="PIRSF004749">
    <property type="entry name" value="Pep_def"/>
    <property type="match status" value="1"/>
</dbReference>
<dbReference type="PRINTS" id="PR01576">
    <property type="entry name" value="PDEFORMYLASE"/>
</dbReference>
<gene>
    <name evidence="4" type="primary">def</name>
    <name evidence="5" type="ORF">FHG12_16545</name>
</gene>
<dbReference type="OrthoDB" id="9784988at2"/>
<dbReference type="Gene3D" id="3.90.45.10">
    <property type="entry name" value="Peptide deformylase"/>
    <property type="match status" value="1"/>
</dbReference>
<name>A0A5B8A4H3_9BACT</name>